<keyword evidence="2" id="KW-1185">Reference proteome</keyword>
<dbReference type="Proteomes" id="UP001321479">
    <property type="component" value="Segment"/>
</dbReference>
<dbReference type="GeneID" id="80558363"/>
<dbReference type="EMBL" id="AP024483">
    <property type="protein sequence ID" value="BCS83158.1"/>
    <property type="molecule type" value="Genomic_DNA"/>
</dbReference>
<name>A0ABM7NSL2_9VIRU</name>
<organism evidence="1 2">
    <name type="scientific">Cotonvirus japonicus</name>
    <dbReference type="NCBI Taxonomy" id="2811091"/>
    <lineage>
        <taxon>Viruses</taxon>
        <taxon>Varidnaviria</taxon>
        <taxon>Bamfordvirae</taxon>
        <taxon>Nucleocytoviricota</taxon>
        <taxon>Megaviricetes</taxon>
        <taxon>Imitervirales</taxon>
        <taxon>Mimiviridae</taxon>
        <taxon>Megamimivirinae</taxon>
        <taxon>Cotonvirus</taxon>
        <taxon>Cotonvirus japonicum</taxon>
    </lineage>
</organism>
<protein>
    <submittedName>
        <fullName evidence="1">Uncharacterized protein</fullName>
    </submittedName>
</protein>
<accession>A0ABM7NSL2</accession>
<dbReference type="RefSeq" id="YP_010841766.1">
    <property type="nucleotide sequence ID" value="NC_079139.1"/>
</dbReference>
<evidence type="ECO:0000313" key="1">
    <source>
        <dbReference type="EMBL" id="BCS83158.1"/>
    </source>
</evidence>
<sequence length="237" mass="28286">MIKILFLGVTSVVCGTCIYFDFINRQNFNEIIESDQSINGDNFIEGIITFDKSQNNDVIMNDIFTNNQLLVQNPFTVFESYIKNIQFRHDYNFYHKNKNYYYYVSDKFYENWVLDQTIRVDKPHILINNCKINYDDNLKIFYPASEYVYVSNNKYLIKKYIPDNSRTTIFGNFSDNVFNVKYIGKKSEIIDNVACKYFGISTEYTLLLYTTFLISTWCLLNKYLMFNFCCKTNFTHF</sequence>
<proteinExistence type="predicted"/>
<evidence type="ECO:0000313" key="2">
    <source>
        <dbReference type="Proteomes" id="UP001321479"/>
    </source>
</evidence>
<reference evidence="1 2" key="1">
    <citation type="submission" date="2021-02" db="EMBL/GenBank/DDBJ databases">
        <title>Cotonvirus japonicus, which uses Golgi apparatus of host cells for its virion factory, phylogenetically links tailed tupanvirus and icosahedral mimivirus.</title>
        <authorList>
            <person name="Takahashi H."/>
            <person name="Fukaya S."/>
            <person name="Song C."/>
            <person name="Murata K."/>
            <person name="Takemura M."/>
        </authorList>
    </citation>
    <scope>NUCLEOTIDE SEQUENCE [LARGE SCALE GENOMIC DNA]</scope>
</reference>